<feature type="chain" id="PRO_5037664743" evidence="1">
    <location>
        <begin position="24"/>
        <end position="177"/>
    </location>
</feature>
<keyword evidence="1" id="KW-0732">Signal</keyword>
<accession>A0A923MC46</accession>
<sequence length="177" mass="17351">MRAKTSKLAALVVALAAAGSVLAANDDATFAVTANIASQCVVGNTTAMAFGDLAMLNLASGGLSTAKNNATATFDTTCTNGTGAPTLKFASANGGGTAFKMRGGSGSDTITYTLYEGATDAGTSIAHDTLAAYTGFAADGTVKSLSVTGQVAAADKNGKPIGAYSDTVTITVGFTPD</sequence>
<evidence type="ECO:0000313" key="3">
    <source>
        <dbReference type="EMBL" id="MBC5767658.1"/>
    </source>
</evidence>
<gene>
    <name evidence="3" type="ORF">H8R02_24545</name>
</gene>
<dbReference type="EMBL" id="JACORU010000012">
    <property type="protein sequence ID" value="MBC5767658.1"/>
    <property type="molecule type" value="Genomic_DNA"/>
</dbReference>
<organism evidence="3 4">
    <name type="scientific">Ramlibacter albus</name>
    <dbReference type="NCBI Taxonomy" id="2079448"/>
    <lineage>
        <taxon>Bacteria</taxon>
        <taxon>Pseudomonadati</taxon>
        <taxon>Pseudomonadota</taxon>
        <taxon>Betaproteobacteria</taxon>
        <taxon>Burkholderiales</taxon>
        <taxon>Comamonadaceae</taxon>
        <taxon>Ramlibacter</taxon>
    </lineage>
</organism>
<keyword evidence="4" id="KW-1185">Reference proteome</keyword>
<dbReference type="InterPro" id="IPR053167">
    <property type="entry name" value="Spore_coat_component"/>
</dbReference>
<dbReference type="PANTHER" id="PTHR37089:SF4">
    <property type="entry name" value="EXPORTED PROTEIN"/>
    <property type="match status" value="1"/>
</dbReference>
<dbReference type="AlphaFoldDB" id="A0A923MC46"/>
<dbReference type="PANTHER" id="PTHR37089">
    <property type="entry name" value="PROTEIN U-RELATED"/>
    <property type="match status" value="1"/>
</dbReference>
<dbReference type="Pfam" id="PF05229">
    <property type="entry name" value="SCPU"/>
    <property type="match status" value="1"/>
</dbReference>
<dbReference type="InterPro" id="IPR007893">
    <property type="entry name" value="Spore_coat_U/FanG"/>
</dbReference>
<proteinExistence type="predicted"/>
<evidence type="ECO:0000313" key="4">
    <source>
        <dbReference type="Proteomes" id="UP000596827"/>
    </source>
</evidence>
<feature type="domain" description="Spore coat protein U/FanG" evidence="2">
    <location>
        <begin position="28"/>
        <end position="171"/>
    </location>
</feature>
<dbReference type="RefSeq" id="WP_187084150.1">
    <property type="nucleotide sequence ID" value="NZ_JACORU010000012.1"/>
</dbReference>
<reference evidence="3" key="1">
    <citation type="submission" date="2020-08" db="EMBL/GenBank/DDBJ databases">
        <title>Ramlibacter sp. GTP1 16S ribosomal RNA gene genome sequencing and assembly.</title>
        <authorList>
            <person name="Kang M."/>
        </authorList>
    </citation>
    <scope>NUCLEOTIDE SEQUENCE</scope>
    <source>
        <strain evidence="3">GTP1</strain>
    </source>
</reference>
<keyword evidence="3" id="KW-0946">Virion</keyword>
<feature type="signal peptide" evidence="1">
    <location>
        <begin position="1"/>
        <end position="23"/>
    </location>
</feature>
<evidence type="ECO:0000259" key="2">
    <source>
        <dbReference type="Pfam" id="PF05229"/>
    </source>
</evidence>
<dbReference type="SMART" id="SM00972">
    <property type="entry name" value="SCPU"/>
    <property type="match status" value="1"/>
</dbReference>
<evidence type="ECO:0000256" key="1">
    <source>
        <dbReference type="SAM" id="SignalP"/>
    </source>
</evidence>
<protein>
    <submittedName>
        <fullName evidence="3">Spore coat protein U domain-containing protein</fullName>
    </submittedName>
</protein>
<name>A0A923MC46_9BURK</name>
<dbReference type="Proteomes" id="UP000596827">
    <property type="component" value="Unassembled WGS sequence"/>
</dbReference>
<keyword evidence="3" id="KW-0167">Capsid protein</keyword>
<comment type="caution">
    <text evidence="3">The sequence shown here is derived from an EMBL/GenBank/DDBJ whole genome shotgun (WGS) entry which is preliminary data.</text>
</comment>